<dbReference type="EMBL" id="LAZR01013523">
    <property type="protein sequence ID" value="KKM21564.1"/>
    <property type="molecule type" value="Genomic_DNA"/>
</dbReference>
<dbReference type="AlphaFoldDB" id="A0A0F9IP06"/>
<gene>
    <name evidence="1" type="ORF">LCGC14_1634180</name>
</gene>
<evidence type="ECO:0000313" key="1">
    <source>
        <dbReference type="EMBL" id="KKM21564.1"/>
    </source>
</evidence>
<name>A0A0F9IP06_9ZZZZ</name>
<reference evidence="1" key="1">
    <citation type="journal article" date="2015" name="Nature">
        <title>Complex archaea that bridge the gap between prokaryotes and eukaryotes.</title>
        <authorList>
            <person name="Spang A."/>
            <person name="Saw J.H."/>
            <person name="Jorgensen S.L."/>
            <person name="Zaremba-Niedzwiedzka K."/>
            <person name="Martijn J."/>
            <person name="Lind A.E."/>
            <person name="van Eijk R."/>
            <person name="Schleper C."/>
            <person name="Guy L."/>
            <person name="Ettema T.J."/>
        </authorList>
    </citation>
    <scope>NUCLEOTIDE SEQUENCE</scope>
</reference>
<evidence type="ECO:0008006" key="2">
    <source>
        <dbReference type="Google" id="ProtNLM"/>
    </source>
</evidence>
<proteinExistence type="predicted"/>
<accession>A0A0F9IP06</accession>
<sequence length="45" mass="5448">MKNTKFLEPLVKEMKYIKISDDKRNKKVYLTEVGKDILKIFKFLI</sequence>
<organism evidence="1">
    <name type="scientific">marine sediment metagenome</name>
    <dbReference type="NCBI Taxonomy" id="412755"/>
    <lineage>
        <taxon>unclassified sequences</taxon>
        <taxon>metagenomes</taxon>
        <taxon>ecological metagenomes</taxon>
    </lineage>
</organism>
<protein>
    <recommendedName>
        <fullName evidence="2">ArnR1-like winged helix-turn-helix domain-containing protein</fullName>
    </recommendedName>
</protein>
<comment type="caution">
    <text evidence="1">The sequence shown here is derived from an EMBL/GenBank/DDBJ whole genome shotgun (WGS) entry which is preliminary data.</text>
</comment>